<comment type="pathway">
    <text evidence="3 12">Cofactor biosynthesis; riboflavin biosynthesis; 5-amino-6-(D-ribitylamino)uracil from GTP: step 3/4.</text>
</comment>
<dbReference type="EMBL" id="JAUFPN010000180">
    <property type="protein sequence ID" value="MDN3566653.1"/>
    <property type="molecule type" value="Genomic_DNA"/>
</dbReference>
<evidence type="ECO:0000259" key="13">
    <source>
        <dbReference type="PROSITE" id="PS51747"/>
    </source>
</evidence>
<comment type="pathway">
    <text evidence="2 12">Cofactor biosynthesis; riboflavin biosynthesis; 5-amino-6-(D-ribitylamino)uracil from GTP: step 2/4.</text>
</comment>
<sequence>MSDTEDRQHMAAALAVARRGLGNTWPNPAVGCVLVKDGQVLARGWTQPGGRPHAEAEALARAEAASPGSARGATAYVTLEPCSHWGRTPPCCDALVRAGVARVVVATGDPDPRVDGRGLQRLRDAGVIVELGLLGDEARAVNAGFAHRITRGLPLVTLKLATTLDGRIATASGESQWITGPAARREAHALRARHDAMLVGSGTVLADDPELTCRIPGMARVKLARVVADSRLRTPLASRLVATAAEVPTWIATRTNQRPGTLAPYIAAGVQILSVPSARPGVARAGLDLGALLGALAQRGVTRVLAEGGAGLAAGLLRGGFVNRLAWFHAPGIMGGDGLPAVQPLPLALLSAMPRFRRVASRALGEDWLSEFEEMEAACSPES</sequence>
<keyword evidence="7 12" id="KW-0479">Metal-binding</keyword>
<comment type="cofactor">
    <cofactor evidence="12">
        <name>Zn(2+)</name>
        <dbReference type="ChEBI" id="CHEBI:29105"/>
    </cofactor>
    <text evidence="12">Binds 1 zinc ion.</text>
</comment>
<dbReference type="PIRSF" id="PIRSF006769">
    <property type="entry name" value="RibD"/>
    <property type="match status" value="1"/>
</dbReference>
<keyword evidence="11" id="KW-0511">Multifunctional enzyme</keyword>
<dbReference type="NCBIfam" id="TIGR00227">
    <property type="entry name" value="ribD_Cterm"/>
    <property type="match status" value="1"/>
</dbReference>
<evidence type="ECO:0000256" key="7">
    <source>
        <dbReference type="ARBA" id="ARBA00022723"/>
    </source>
</evidence>
<evidence type="ECO:0000256" key="12">
    <source>
        <dbReference type="PIRNR" id="PIRNR006769"/>
    </source>
</evidence>
<comment type="catalytic activity">
    <reaction evidence="12">
        <text>2,5-diamino-6-hydroxy-4-(5-phosphoribosylamino)-pyrimidine + H2O + H(+) = 5-amino-6-(5-phospho-D-ribosylamino)uracil + NH4(+)</text>
        <dbReference type="Rhea" id="RHEA:21868"/>
        <dbReference type="ChEBI" id="CHEBI:15377"/>
        <dbReference type="ChEBI" id="CHEBI:15378"/>
        <dbReference type="ChEBI" id="CHEBI:28938"/>
        <dbReference type="ChEBI" id="CHEBI:58453"/>
        <dbReference type="ChEBI" id="CHEBI:58614"/>
        <dbReference type="EC" id="3.5.4.26"/>
    </reaction>
</comment>
<evidence type="ECO:0000256" key="4">
    <source>
        <dbReference type="ARBA" id="ARBA00005259"/>
    </source>
</evidence>
<evidence type="ECO:0000256" key="2">
    <source>
        <dbReference type="ARBA" id="ARBA00004882"/>
    </source>
</evidence>
<keyword evidence="8 12" id="KW-0862">Zinc</keyword>
<dbReference type="InterPro" id="IPR016193">
    <property type="entry name" value="Cytidine_deaminase-like"/>
</dbReference>
<keyword evidence="9 12" id="KW-0521">NADP</keyword>
<dbReference type="PANTHER" id="PTHR38011:SF7">
    <property type="entry name" value="2,5-DIAMINO-6-RIBOSYLAMINO-4(3H)-PYRIMIDINONE 5'-PHOSPHATE REDUCTASE"/>
    <property type="match status" value="1"/>
</dbReference>
<dbReference type="InterPro" id="IPR002125">
    <property type="entry name" value="CMP_dCMP_dom"/>
</dbReference>
<dbReference type="NCBIfam" id="TIGR00326">
    <property type="entry name" value="eubact_ribD"/>
    <property type="match status" value="1"/>
</dbReference>
<dbReference type="GO" id="GO:0008703">
    <property type="term" value="F:5-amino-6-(5-phosphoribosylamino)uracil reductase activity"/>
    <property type="evidence" value="ECO:0007669"/>
    <property type="project" value="UniProtKB-EC"/>
</dbReference>
<evidence type="ECO:0000256" key="11">
    <source>
        <dbReference type="ARBA" id="ARBA00023268"/>
    </source>
</evidence>
<protein>
    <recommendedName>
        <fullName evidence="12">Riboflavin biosynthesis protein RibD</fullName>
    </recommendedName>
    <domain>
        <recommendedName>
            <fullName evidence="12">Diaminohydroxyphosphoribosylaminopyrimidine deaminase</fullName>
            <shortName evidence="12">DRAP deaminase</shortName>
            <ecNumber evidence="12">3.5.4.26</ecNumber>
        </recommendedName>
        <alternativeName>
            <fullName evidence="12">Riboflavin-specific deaminase</fullName>
        </alternativeName>
    </domain>
    <domain>
        <recommendedName>
            <fullName evidence="12">5-amino-6-(5-phosphoribosylamino)uracil reductase</fullName>
            <ecNumber evidence="12">1.1.1.193</ecNumber>
        </recommendedName>
        <alternativeName>
            <fullName evidence="12">HTP reductase</fullName>
        </alternativeName>
    </domain>
</protein>
<dbReference type="InterPro" id="IPR004794">
    <property type="entry name" value="Eubact_RibD"/>
</dbReference>
<dbReference type="GO" id="GO:0008835">
    <property type="term" value="F:diaminohydroxyphosphoribosylaminopyrimidine deaminase activity"/>
    <property type="evidence" value="ECO:0007669"/>
    <property type="project" value="UniProtKB-EC"/>
</dbReference>
<dbReference type="InterPro" id="IPR024072">
    <property type="entry name" value="DHFR-like_dom_sf"/>
</dbReference>
<evidence type="ECO:0000256" key="1">
    <source>
        <dbReference type="ARBA" id="ARBA00002151"/>
    </source>
</evidence>
<dbReference type="PROSITE" id="PS00903">
    <property type="entry name" value="CYT_DCMP_DEAMINASES_1"/>
    <property type="match status" value="1"/>
</dbReference>
<evidence type="ECO:0000313" key="14">
    <source>
        <dbReference type="EMBL" id="MDN3566653.1"/>
    </source>
</evidence>
<dbReference type="InterPro" id="IPR050765">
    <property type="entry name" value="Riboflavin_Biosynth_HTPR"/>
</dbReference>
<comment type="catalytic activity">
    <reaction evidence="12">
        <text>5-amino-6-(5-phospho-D-ribitylamino)uracil + NADP(+) = 5-amino-6-(5-phospho-D-ribosylamino)uracil + NADPH + H(+)</text>
        <dbReference type="Rhea" id="RHEA:17845"/>
        <dbReference type="ChEBI" id="CHEBI:15378"/>
        <dbReference type="ChEBI" id="CHEBI:57783"/>
        <dbReference type="ChEBI" id="CHEBI:58349"/>
        <dbReference type="ChEBI" id="CHEBI:58421"/>
        <dbReference type="ChEBI" id="CHEBI:58453"/>
        <dbReference type="EC" id="1.1.1.193"/>
    </reaction>
</comment>
<gene>
    <name evidence="14" type="primary">ribD</name>
    <name evidence="14" type="ORF">QWZ14_19950</name>
</gene>
<comment type="caution">
    <text evidence="14">The sequence shown here is derived from an EMBL/GenBank/DDBJ whole genome shotgun (WGS) entry which is preliminary data.</text>
</comment>
<evidence type="ECO:0000256" key="5">
    <source>
        <dbReference type="ARBA" id="ARBA00007417"/>
    </source>
</evidence>
<dbReference type="PROSITE" id="PS51747">
    <property type="entry name" value="CYT_DCMP_DEAMINASES_2"/>
    <property type="match status" value="1"/>
</dbReference>
<reference evidence="15" key="1">
    <citation type="journal article" date="2019" name="Int. J. Syst. Evol. Microbiol.">
        <title>The Global Catalogue of Microorganisms (GCM) 10K type strain sequencing project: providing services to taxonomists for standard genome sequencing and annotation.</title>
        <authorList>
            <consortium name="The Broad Institute Genomics Platform"/>
            <consortium name="The Broad Institute Genome Sequencing Center for Infectious Disease"/>
            <person name="Wu L."/>
            <person name="Ma J."/>
        </authorList>
    </citation>
    <scope>NUCLEOTIDE SEQUENCE [LARGE SCALE GENOMIC DNA]</scope>
    <source>
        <strain evidence="15">CECT 7131</strain>
    </source>
</reference>
<comment type="similarity">
    <text evidence="5 12">In the C-terminal section; belongs to the HTP reductase family.</text>
</comment>
<dbReference type="Pfam" id="PF01872">
    <property type="entry name" value="RibD_C"/>
    <property type="match status" value="1"/>
</dbReference>
<name>A0ABT8AAV5_9PROT</name>
<dbReference type="EC" id="1.1.1.193" evidence="12"/>
<keyword evidence="12 14" id="KW-0378">Hydrolase</keyword>
<dbReference type="Pfam" id="PF00383">
    <property type="entry name" value="dCMP_cyt_deam_1"/>
    <property type="match status" value="1"/>
</dbReference>
<keyword evidence="6 12" id="KW-0686">Riboflavin biosynthesis</keyword>
<feature type="domain" description="CMP/dCMP-type deaminase" evidence="13">
    <location>
        <begin position="4"/>
        <end position="130"/>
    </location>
</feature>
<comment type="function">
    <text evidence="1 12">Converts 2,5-diamino-6-(ribosylamino)-4(3h)-pyrimidinone 5'-phosphate into 5-amino-6-(ribosylamino)-2,4(1h,3h)-pyrimidinedione 5'-phosphate.</text>
</comment>
<keyword evidence="15" id="KW-1185">Reference proteome</keyword>
<evidence type="ECO:0000256" key="9">
    <source>
        <dbReference type="ARBA" id="ARBA00022857"/>
    </source>
</evidence>
<dbReference type="InterPro" id="IPR002734">
    <property type="entry name" value="RibDG_C"/>
</dbReference>
<dbReference type="EC" id="3.5.4.26" evidence="12"/>
<dbReference type="Gene3D" id="3.40.430.10">
    <property type="entry name" value="Dihydrofolate Reductase, subunit A"/>
    <property type="match status" value="1"/>
</dbReference>
<evidence type="ECO:0000256" key="8">
    <source>
        <dbReference type="ARBA" id="ARBA00022833"/>
    </source>
</evidence>
<dbReference type="CDD" id="cd01284">
    <property type="entry name" value="Riboflavin_deaminase-reductase"/>
    <property type="match status" value="1"/>
</dbReference>
<dbReference type="Proteomes" id="UP001529369">
    <property type="component" value="Unassembled WGS sequence"/>
</dbReference>
<dbReference type="SUPFAM" id="SSF53927">
    <property type="entry name" value="Cytidine deaminase-like"/>
    <property type="match status" value="1"/>
</dbReference>
<comment type="similarity">
    <text evidence="4 12">In the N-terminal section; belongs to the cytidine and deoxycytidylate deaminase family.</text>
</comment>
<evidence type="ECO:0000256" key="3">
    <source>
        <dbReference type="ARBA" id="ARBA00004910"/>
    </source>
</evidence>
<dbReference type="SUPFAM" id="SSF53597">
    <property type="entry name" value="Dihydrofolate reductase-like"/>
    <property type="match status" value="1"/>
</dbReference>
<evidence type="ECO:0000313" key="15">
    <source>
        <dbReference type="Proteomes" id="UP001529369"/>
    </source>
</evidence>
<keyword evidence="10 12" id="KW-0560">Oxidoreductase</keyword>
<evidence type="ECO:0000256" key="10">
    <source>
        <dbReference type="ARBA" id="ARBA00023002"/>
    </source>
</evidence>
<organism evidence="14 15">
    <name type="scientific">Paeniroseomonas aquatica</name>
    <dbReference type="NCBI Taxonomy" id="373043"/>
    <lineage>
        <taxon>Bacteria</taxon>
        <taxon>Pseudomonadati</taxon>
        <taxon>Pseudomonadota</taxon>
        <taxon>Alphaproteobacteria</taxon>
        <taxon>Acetobacterales</taxon>
        <taxon>Acetobacteraceae</taxon>
        <taxon>Paeniroseomonas</taxon>
    </lineage>
</organism>
<evidence type="ECO:0000256" key="6">
    <source>
        <dbReference type="ARBA" id="ARBA00022619"/>
    </source>
</evidence>
<dbReference type="PANTHER" id="PTHR38011">
    <property type="entry name" value="DIHYDROFOLATE REDUCTASE FAMILY PROTEIN (AFU_ORTHOLOGUE AFUA_8G06820)"/>
    <property type="match status" value="1"/>
</dbReference>
<accession>A0ABT8AAV5</accession>
<dbReference type="Gene3D" id="3.40.140.10">
    <property type="entry name" value="Cytidine Deaminase, domain 2"/>
    <property type="match status" value="1"/>
</dbReference>
<dbReference type="InterPro" id="IPR011549">
    <property type="entry name" value="RibD_C"/>
</dbReference>
<proteinExistence type="inferred from homology"/>
<dbReference type="InterPro" id="IPR016192">
    <property type="entry name" value="APOBEC/CMP_deaminase_Zn-bd"/>
</dbReference>
<dbReference type="RefSeq" id="WP_290318597.1">
    <property type="nucleotide sequence ID" value="NZ_JAUFPN010000180.1"/>
</dbReference>